<name>A0ABU1JF14_9MICC</name>
<dbReference type="Proteomes" id="UP001185069">
    <property type="component" value="Unassembled WGS sequence"/>
</dbReference>
<feature type="transmembrane region" description="Helical" evidence="1">
    <location>
        <begin position="21"/>
        <end position="41"/>
    </location>
</feature>
<protein>
    <recommendedName>
        <fullName evidence="4">DUF3592 domain-containing protein</fullName>
    </recommendedName>
</protein>
<dbReference type="EMBL" id="JAVDQF010000001">
    <property type="protein sequence ID" value="MDR6271044.1"/>
    <property type="molecule type" value="Genomic_DNA"/>
</dbReference>
<evidence type="ECO:0000313" key="3">
    <source>
        <dbReference type="Proteomes" id="UP001185069"/>
    </source>
</evidence>
<organism evidence="2 3">
    <name type="scientific">Arthrobacter russicus</name>
    <dbReference type="NCBI Taxonomy" id="172040"/>
    <lineage>
        <taxon>Bacteria</taxon>
        <taxon>Bacillati</taxon>
        <taxon>Actinomycetota</taxon>
        <taxon>Actinomycetes</taxon>
        <taxon>Micrococcales</taxon>
        <taxon>Micrococcaceae</taxon>
        <taxon>Arthrobacter</taxon>
    </lineage>
</organism>
<feature type="transmembrane region" description="Helical" evidence="1">
    <location>
        <begin position="87"/>
        <end position="106"/>
    </location>
</feature>
<keyword evidence="3" id="KW-1185">Reference proteome</keyword>
<keyword evidence="1" id="KW-0812">Transmembrane</keyword>
<dbReference type="RefSeq" id="WP_309800583.1">
    <property type="nucleotide sequence ID" value="NZ_BAAAHY010000006.1"/>
</dbReference>
<feature type="transmembrane region" description="Helical" evidence="1">
    <location>
        <begin position="118"/>
        <end position="142"/>
    </location>
</feature>
<keyword evidence="1" id="KW-1133">Transmembrane helix</keyword>
<sequence length="249" mass="26852">MSLIDPSAAARERAARKRGPLPLLVTGALLIGFGGFAGYGWSDFTAGGFEAAPEVLSMVAIPLGMTGSIISFIAWSAMSLRRERFNVGLGLGLILLGFGSVFLWTASSAEAARSDTSVLWIVGSAALAVSALLILLSVLGAVRRAGRGRLEEEIMRNGRETVAAVSDQGYVRFRESANILTTVTFTFHDAESRQRWVRRSMLISENAPVLNGQKTRLWYDPMEPGNEKKIVVEMARSSKVFSRAPGTQA</sequence>
<evidence type="ECO:0008006" key="4">
    <source>
        <dbReference type="Google" id="ProtNLM"/>
    </source>
</evidence>
<evidence type="ECO:0000313" key="2">
    <source>
        <dbReference type="EMBL" id="MDR6271044.1"/>
    </source>
</evidence>
<evidence type="ECO:0000256" key="1">
    <source>
        <dbReference type="SAM" id="Phobius"/>
    </source>
</evidence>
<proteinExistence type="predicted"/>
<accession>A0ABU1JF14</accession>
<reference evidence="2 3" key="1">
    <citation type="submission" date="2023-07" db="EMBL/GenBank/DDBJ databases">
        <title>Sequencing the genomes of 1000 actinobacteria strains.</title>
        <authorList>
            <person name="Klenk H.-P."/>
        </authorList>
    </citation>
    <scope>NUCLEOTIDE SEQUENCE [LARGE SCALE GENOMIC DNA]</scope>
    <source>
        <strain evidence="2 3">DSM 14555</strain>
    </source>
</reference>
<gene>
    <name evidence="2" type="ORF">JOE69_003282</name>
</gene>
<keyword evidence="1" id="KW-0472">Membrane</keyword>
<comment type="caution">
    <text evidence="2">The sequence shown here is derived from an EMBL/GenBank/DDBJ whole genome shotgun (WGS) entry which is preliminary data.</text>
</comment>
<feature type="transmembrane region" description="Helical" evidence="1">
    <location>
        <begin position="56"/>
        <end position="75"/>
    </location>
</feature>